<name>A0AAN5C706_9BILA</name>
<dbReference type="AlphaFoldDB" id="A0AAN5C706"/>
<comment type="caution">
    <text evidence="1">The sequence shown here is derived from an EMBL/GenBank/DDBJ whole genome shotgun (WGS) entry which is preliminary data.</text>
</comment>
<proteinExistence type="predicted"/>
<keyword evidence="2" id="KW-1185">Reference proteome</keyword>
<organism evidence="1 2">
    <name type="scientific">Pristionchus mayeri</name>
    <dbReference type="NCBI Taxonomy" id="1317129"/>
    <lineage>
        <taxon>Eukaryota</taxon>
        <taxon>Metazoa</taxon>
        <taxon>Ecdysozoa</taxon>
        <taxon>Nematoda</taxon>
        <taxon>Chromadorea</taxon>
        <taxon>Rhabditida</taxon>
        <taxon>Rhabditina</taxon>
        <taxon>Diplogasteromorpha</taxon>
        <taxon>Diplogasteroidea</taxon>
        <taxon>Neodiplogasteridae</taxon>
        <taxon>Pristionchus</taxon>
    </lineage>
</organism>
<dbReference type="Proteomes" id="UP001328107">
    <property type="component" value="Unassembled WGS sequence"/>
</dbReference>
<evidence type="ECO:0000313" key="2">
    <source>
        <dbReference type="Proteomes" id="UP001328107"/>
    </source>
</evidence>
<evidence type="ECO:0000313" key="1">
    <source>
        <dbReference type="EMBL" id="GMR30846.1"/>
    </source>
</evidence>
<gene>
    <name evidence="1" type="ORF">PMAYCL1PPCAC_01041</name>
</gene>
<dbReference type="EMBL" id="BTRK01000001">
    <property type="protein sequence ID" value="GMR30846.1"/>
    <property type="molecule type" value="Genomic_DNA"/>
</dbReference>
<protein>
    <submittedName>
        <fullName evidence="1">Uncharacterized protein</fullName>
    </submittedName>
</protein>
<reference evidence="2" key="1">
    <citation type="submission" date="2022-10" db="EMBL/GenBank/DDBJ databases">
        <title>Genome assembly of Pristionchus species.</title>
        <authorList>
            <person name="Yoshida K."/>
            <person name="Sommer R.J."/>
        </authorList>
    </citation>
    <scope>NUCLEOTIDE SEQUENCE [LARGE SCALE GENOMIC DNA]</scope>
    <source>
        <strain evidence="2">RS5460</strain>
    </source>
</reference>
<sequence length="83" mass="9347">VLRPSMSSSMADPKMSKDEYDLMHDLSMHSGLSFSSSSYEIIHKDFYNDFQGLFKPLVEEMKLTMPTTTDVTASSTTTASRKK</sequence>
<accession>A0AAN5C706</accession>
<feature type="non-terminal residue" evidence="1">
    <location>
        <position position="1"/>
    </location>
</feature>